<comment type="catalytic activity">
    <reaction evidence="9 10">
        <text>L-threonyl-[protein] + FAD = FMN-L-threonyl-[protein] + AMP + H(+)</text>
        <dbReference type="Rhea" id="RHEA:36847"/>
        <dbReference type="Rhea" id="RHEA-COMP:11060"/>
        <dbReference type="Rhea" id="RHEA-COMP:11061"/>
        <dbReference type="ChEBI" id="CHEBI:15378"/>
        <dbReference type="ChEBI" id="CHEBI:30013"/>
        <dbReference type="ChEBI" id="CHEBI:57692"/>
        <dbReference type="ChEBI" id="CHEBI:74257"/>
        <dbReference type="ChEBI" id="CHEBI:456215"/>
        <dbReference type="EC" id="2.7.1.180"/>
    </reaction>
</comment>
<feature type="binding site" evidence="11">
    <location>
        <position position="180"/>
    </location>
    <ligand>
        <name>Mg(2+)</name>
        <dbReference type="ChEBI" id="CHEBI:18420"/>
    </ligand>
</feature>
<feature type="binding site" evidence="11">
    <location>
        <position position="298"/>
    </location>
    <ligand>
        <name>Mg(2+)</name>
        <dbReference type="ChEBI" id="CHEBI:18420"/>
    </ligand>
</feature>
<dbReference type="PANTHER" id="PTHR30040">
    <property type="entry name" value="THIAMINE BIOSYNTHESIS LIPOPROTEIN APBE"/>
    <property type="match status" value="1"/>
</dbReference>
<gene>
    <name evidence="12" type="primary">apbE_1</name>
    <name evidence="12" type="ORF">SPSYN_01686</name>
</gene>
<evidence type="ECO:0000256" key="3">
    <source>
        <dbReference type="ARBA" id="ARBA00022630"/>
    </source>
</evidence>
<comment type="caution">
    <text evidence="12">The sequence shown here is derived from an EMBL/GenBank/DDBJ whole genome shotgun (WGS) entry which is preliminary data.</text>
</comment>
<protein>
    <recommendedName>
        <fullName evidence="2 10">FAD:protein FMN transferase</fullName>
        <ecNumber evidence="1 10">2.7.1.180</ecNumber>
    </recommendedName>
    <alternativeName>
        <fullName evidence="8 10">Flavin transferase</fullName>
    </alternativeName>
</protein>
<evidence type="ECO:0000256" key="7">
    <source>
        <dbReference type="ARBA" id="ARBA00022842"/>
    </source>
</evidence>
<dbReference type="EMBL" id="LSRS01000003">
    <property type="protein sequence ID" value="KAF1085543.1"/>
    <property type="molecule type" value="Genomic_DNA"/>
</dbReference>
<evidence type="ECO:0000256" key="10">
    <source>
        <dbReference type="PIRNR" id="PIRNR006268"/>
    </source>
</evidence>
<keyword evidence="12" id="KW-0449">Lipoprotein</keyword>
<dbReference type="GO" id="GO:0016740">
    <property type="term" value="F:transferase activity"/>
    <property type="evidence" value="ECO:0007669"/>
    <property type="project" value="UniProtKB-UniRule"/>
</dbReference>
<name>A0A9D3AZ78_9FIRM</name>
<dbReference type="InterPro" id="IPR003374">
    <property type="entry name" value="ApbE-like_sf"/>
</dbReference>
<dbReference type="Pfam" id="PF02424">
    <property type="entry name" value="ApbE"/>
    <property type="match status" value="1"/>
</dbReference>
<evidence type="ECO:0000256" key="8">
    <source>
        <dbReference type="ARBA" id="ARBA00031306"/>
    </source>
</evidence>
<evidence type="ECO:0000256" key="6">
    <source>
        <dbReference type="ARBA" id="ARBA00022827"/>
    </source>
</evidence>
<dbReference type="EC" id="2.7.1.180" evidence="1 10"/>
<dbReference type="Gene3D" id="3.10.520.10">
    <property type="entry name" value="ApbE-like domains"/>
    <property type="match status" value="1"/>
</dbReference>
<keyword evidence="7 10" id="KW-0460">Magnesium</keyword>
<sequence>MVIERKPAAWLTALILLAIFTCAGCAKVDEQAPYIAHEFMLDTDIIINIEDSRAPQISTAVFQRIAQIEKKMTLFSQDSEIAVLNAQAGQKAVEVSADTHYVLTKAIAMSKITRGAFDPTIGPLVKLWDVGSGLARVPGDAEIQKALALVDYRSLQINPDSDQLHTVFLPRLGQVVDLGGIAKGYSGDEAKRILLEHGVRQGIINLGGNVMAFGHKKDGNPWRVGIQNPLAPRGTYLGIVYVSDKAVVTSGGYERYFIKNGRRYHHIIDPTTGYPANNGLISVTVVADRGIEADALSTGVYVLGLTEGKQLIDSMDGVEAIFITNERKVYTTAGLKDCFQLTDGDFSYE</sequence>
<dbReference type="SUPFAM" id="SSF143631">
    <property type="entry name" value="ApbE-like"/>
    <property type="match status" value="1"/>
</dbReference>
<evidence type="ECO:0000256" key="4">
    <source>
        <dbReference type="ARBA" id="ARBA00022679"/>
    </source>
</evidence>
<comment type="similarity">
    <text evidence="10">Belongs to the ApbE family.</text>
</comment>
<evidence type="ECO:0000256" key="5">
    <source>
        <dbReference type="ARBA" id="ARBA00022723"/>
    </source>
</evidence>
<dbReference type="PIRSF" id="PIRSF006268">
    <property type="entry name" value="ApbE"/>
    <property type="match status" value="1"/>
</dbReference>
<organism evidence="12 13">
    <name type="scientific">Sporotomaculum syntrophicum</name>
    <dbReference type="NCBI Taxonomy" id="182264"/>
    <lineage>
        <taxon>Bacteria</taxon>
        <taxon>Bacillati</taxon>
        <taxon>Bacillota</taxon>
        <taxon>Clostridia</taxon>
        <taxon>Eubacteriales</taxon>
        <taxon>Desulfallaceae</taxon>
        <taxon>Sporotomaculum</taxon>
    </lineage>
</organism>
<keyword evidence="6 10" id="KW-0274">FAD</keyword>
<dbReference type="GO" id="GO:0046872">
    <property type="term" value="F:metal ion binding"/>
    <property type="evidence" value="ECO:0007669"/>
    <property type="project" value="UniProtKB-UniRule"/>
</dbReference>
<evidence type="ECO:0000313" key="13">
    <source>
        <dbReference type="Proteomes" id="UP000798488"/>
    </source>
</evidence>
<reference evidence="12" key="1">
    <citation type="submission" date="2016-02" db="EMBL/GenBank/DDBJ databases">
        <title>Draft Genome Sequence of Sporotomaculum syntrophicum Strain FB, a Syntrophic Benzoate Degrader.</title>
        <authorList>
            <person name="Nobu M.K."/>
            <person name="Narihiro T."/>
            <person name="Qiu Y.-L."/>
            <person name="Ohashi A."/>
            <person name="Liu W.-T."/>
            <person name="Yuji S."/>
        </authorList>
    </citation>
    <scope>NUCLEOTIDE SEQUENCE</scope>
    <source>
        <strain evidence="12">FB</strain>
    </source>
</reference>
<keyword evidence="5 10" id="KW-0479">Metal-binding</keyword>
<evidence type="ECO:0000256" key="9">
    <source>
        <dbReference type="ARBA" id="ARBA00048540"/>
    </source>
</evidence>
<keyword evidence="4 10" id="KW-0808">Transferase</keyword>
<dbReference type="PANTHER" id="PTHR30040:SF2">
    <property type="entry name" value="FAD:PROTEIN FMN TRANSFERASE"/>
    <property type="match status" value="1"/>
</dbReference>
<evidence type="ECO:0000313" key="12">
    <source>
        <dbReference type="EMBL" id="KAF1085543.1"/>
    </source>
</evidence>
<keyword evidence="3 10" id="KW-0285">Flavoprotein</keyword>
<dbReference type="Proteomes" id="UP000798488">
    <property type="component" value="Unassembled WGS sequence"/>
</dbReference>
<evidence type="ECO:0000256" key="1">
    <source>
        <dbReference type="ARBA" id="ARBA00011955"/>
    </source>
</evidence>
<proteinExistence type="inferred from homology"/>
<accession>A0A9D3AZ78</accession>
<dbReference type="InterPro" id="IPR024932">
    <property type="entry name" value="ApbE"/>
</dbReference>
<evidence type="ECO:0000256" key="11">
    <source>
        <dbReference type="PIRSR" id="PIRSR006268-2"/>
    </source>
</evidence>
<keyword evidence="13" id="KW-1185">Reference proteome</keyword>
<evidence type="ECO:0000256" key="2">
    <source>
        <dbReference type="ARBA" id="ARBA00016337"/>
    </source>
</evidence>
<dbReference type="AlphaFoldDB" id="A0A9D3AZ78"/>
<feature type="binding site" evidence="11">
    <location>
        <position position="294"/>
    </location>
    <ligand>
        <name>Mg(2+)</name>
        <dbReference type="ChEBI" id="CHEBI:18420"/>
    </ligand>
</feature>
<comment type="cofactor">
    <cofactor evidence="11">
        <name>Mg(2+)</name>
        <dbReference type="ChEBI" id="CHEBI:18420"/>
    </cofactor>
    <cofactor evidence="11">
        <name>Mn(2+)</name>
        <dbReference type="ChEBI" id="CHEBI:29035"/>
    </cofactor>
    <text evidence="11">Magnesium. Can also use manganese.</text>
</comment>